<name>Q8CKB7_YERPE</name>
<evidence type="ECO:0000313" key="1">
    <source>
        <dbReference type="EMBL" id="AAM87323.1"/>
    </source>
</evidence>
<accession>Q8CKB7</accession>
<protein>
    <submittedName>
        <fullName evidence="1">Uncharacterized protein</fullName>
    </submittedName>
</protein>
<proteinExistence type="predicted"/>
<sequence length="132" mass="14518">MLISLAAQGLGVFFQIGGNLVHNGISTFYCVADSNPHDDFASKTLFKQDANVFGQNHHIRRSHVFRGQFIFHPDRPLCFDFALPAFCSSRPFERLGSHVSVGNARWASGDSNDVGHGVFLPIPPSYLNPQGC</sequence>
<dbReference type="EMBL" id="AE009952">
    <property type="protein sequence ID" value="AAM87323.1"/>
    <property type="molecule type" value="Genomic_DNA"/>
</dbReference>
<dbReference type="Proteomes" id="UP000002490">
    <property type="component" value="Chromosome"/>
</dbReference>
<reference evidence="1 2" key="1">
    <citation type="journal article" date="2002" name="J. Bacteriol.">
        <title>Genome sequence of Yersinia pestis KIM.</title>
        <authorList>
            <person name="Deng W."/>
            <person name="Burland V."/>
            <person name="Plunkett G.III."/>
            <person name="Boutin A."/>
            <person name="Mayhew G.F."/>
            <person name="Liss P."/>
            <person name="Perna N.T."/>
            <person name="Rose D.J."/>
            <person name="Mau B."/>
            <person name="Zhou S."/>
            <person name="Schwartz D.C."/>
            <person name="Fetherston J.D."/>
            <person name="Lindler L.E."/>
            <person name="Brubaker R.R."/>
            <person name="Plana G.V."/>
            <person name="Straley S.C."/>
            <person name="McDonough K.A."/>
            <person name="Nilles M.L."/>
            <person name="Matson J.S."/>
            <person name="Blattner F.R."/>
            <person name="Perry R.D."/>
        </authorList>
    </citation>
    <scope>NUCLEOTIDE SEQUENCE [LARGE SCALE GENOMIC DNA]</scope>
    <source>
        <strain evidence="2">KIM10+ / Biovar Mediaevalis</strain>
    </source>
</reference>
<dbReference type="HOGENOM" id="CLU_1916300_0_0_6"/>
<dbReference type="KEGG" id="ypk:y3779"/>
<organism evidence="1 2">
    <name type="scientific">Yersinia pestis</name>
    <dbReference type="NCBI Taxonomy" id="632"/>
    <lineage>
        <taxon>Bacteria</taxon>
        <taxon>Pseudomonadati</taxon>
        <taxon>Pseudomonadota</taxon>
        <taxon>Gammaproteobacteria</taxon>
        <taxon>Enterobacterales</taxon>
        <taxon>Yersiniaceae</taxon>
        <taxon>Yersinia</taxon>
    </lineage>
</organism>
<dbReference type="AlphaFoldDB" id="Q8CKB7"/>
<dbReference type="DNASU" id="1148725"/>
<gene>
    <name evidence="1" type="ordered locus">y3779</name>
</gene>
<evidence type="ECO:0000313" key="2">
    <source>
        <dbReference type="Proteomes" id="UP000002490"/>
    </source>
</evidence>